<accession>A0A7S0KMC5</accession>
<feature type="compositionally biased region" description="Basic and acidic residues" evidence="4">
    <location>
        <begin position="83"/>
        <end position="101"/>
    </location>
</feature>
<feature type="compositionally biased region" description="Low complexity" evidence="4">
    <location>
        <begin position="71"/>
        <end position="82"/>
    </location>
</feature>
<feature type="coiled-coil region" evidence="3">
    <location>
        <begin position="116"/>
        <end position="150"/>
    </location>
</feature>
<dbReference type="InterPro" id="IPR007940">
    <property type="entry name" value="SH3BP5"/>
</dbReference>
<evidence type="ECO:0000256" key="3">
    <source>
        <dbReference type="SAM" id="Coils"/>
    </source>
</evidence>
<dbReference type="AlphaFoldDB" id="A0A7S0KMC5"/>
<name>A0A7S0KMC5_9CHLO</name>
<evidence type="ECO:0000256" key="4">
    <source>
        <dbReference type="SAM" id="MobiDB-lite"/>
    </source>
</evidence>
<evidence type="ECO:0000256" key="1">
    <source>
        <dbReference type="ARBA" id="ARBA00007796"/>
    </source>
</evidence>
<keyword evidence="2 3" id="KW-0175">Coiled coil</keyword>
<dbReference type="EMBL" id="HBEW01006876">
    <property type="protein sequence ID" value="CAD8586183.1"/>
    <property type="molecule type" value="Transcribed_RNA"/>
</dbReference>
<feature type="region of interest" description="Disordered" evidence="4">
    <location>
        <begin position="67"/>
        <end position="101"/>
    </location>
</feature>
<proteinExistence type="inferred from homology"/>
<organism evidence="5">
    <name type="scientific">Ostreococcus mediterraneus</name>
    <dbReference type="NCBI Taxonomy" id="1486918"/>
    <lineage>
        <taxon>Eukaryota</taxon>
        <taxon>Viridiplantae</taxon>
        <taxon>Chlorophyta</taxon>
        <taxon>Mamiellophyceae</taxon>
        <taxon>Mamiellales</taxon>
        <taxon>Bathycoccaceae</taxon>
        <taxon>Ostreococcus</taxon>
    </lineage>
</organism>
<evidence type="ECO:0000313" key="5">
    <source>
        <dbReference type="EMBL" id="CAD8586183.1"/>
    </source>
</evidence>
<dbReference type="Pfam" id="PF05276">
    <property type="entry name" value="SH3BP5"/>
    <property type="match status" value="1"/>
</dbReference>
<comment type="similarity">
    <text evidence="1">Belongs to the SH3BP5 family.</text>
</comment>
<dbReference type="PANTHER" id="PTHR19423:SF1">
    <property type="entry name" value="SH3 DOMAIN-BINDING PROTEIN 5"/>
    <property type="match status" value="1"/>
</dbReference>
<gene>
    <name evidence="5" type="ORF">OMED0929_LOCUS5816</name>
</gene>
<dbReference type="GO" id="GO:0004860">
    <property type="term" value="F:protein kinase inhibitor activity"/>
    <property type="evidence" value="ECO:0007669"/>
    <property type="project" value="TreeGrafter"/>
</dbReference>
<feature type="compositionally biased region" description="Low complexity" evidence="4">
    <location>
        <begin position="21"/>
        <end position="32"/>
    </location>
</feature>
<dbReference type="GO" id="GO:0005737">
    <property type="term" value="C:cytoplasm"/>
    <property type="evidence" value="ECO:0007669"/>
    <property type="project" value="TreeGrafter"/>
</dbReference>
<feature type="region of interest" description="Disordered" evidence="4">
    <location>
        <begin position="16"/>
        <end position="44"/>
    </location>
</feature>
<protein>
    <submittedName>
        <fullName evidence="5">Uncharacterized protein</fullName>
    </submittedName>
</protein>
<reference evidence="5" key="1">
    <citation type="submission" date="2021-01" db="EMBL/GenBank/DDBJ databases">
        <authorList>
            <person name="Corre E."/>
            <person name="Pelletier E."/>
            <person name="Niang G."/>
            <person name="Scheremetjew M."/>
            <person name="Finn R."/>
            <person name="Kale V."/>
            <person name="Holt S."/>
            <person name="Cochrane G."/>
            <person name="Meng A."/>
            <person name="Brown T."/>
            <person name="Cohen L."/>
        </authorList>
    </citation>
    <scope>NUCLEOTIDE SEQUENCE</scope>
    <source>
        <strain evidence="5">Clade-D-RCC2572</strain>
    </source>
</reference>
<dbReference type="GO" id="GO:0035556">
    <property type="term" value="P:intracellular signal transduction"/>
    <property type="evidence" value="ECO:0007669"/>
    <property type="project" value="InterPro"/>
</dbReference>
<sequence>MLEVVGAADVGAADDARAHTPRAASTATATATGDVSDASPRATPTTRALDATLDALDAECELTEEAFSRPAFDAATTTSATATDRESEFDGERDTHASLYERDTDLEVAEDVDPRVGDALNELNDSMTECNALENELHAAKRARDEVRITARERLDRVSATMSTSVKTALPVFHKRALARLYQARSIEALRAYEDAHDAHELAKQRNDELEQDLLASSGRVDIELMEACADAMRDVAETAAVKARAVATHELNTRRAVQATTDAAGLEKSRRGAVAKAQPYFAAKTAGEIECAAADADVARRKLAVRQAKARYDAALRALNEISEEVHARRAAAKLARDVDGVVDALDGTSVS</sequence>
<dbReference type="PANTHER" id="PTHR19423">
    <property type="entry name" value="SH3 DOMAIN-BINDING PROTEIN 5"/>
    <property type="match status" value="1"/>
</dbReference>
<evidence type="ECO:0000256" key="2">
    <source>
        <dbReference type="ARBA" id="ARBA00023054"/>
    </source>
</evidence>